<feature type="region of interest" description="Disordered" evidence="8">
    <location>
        <begin position="22"/>
        <end position="54"/>
    </location>
</feature>
<evidence type="ECO:0000256" key="7">
    <source>
        <dbReference type="PROSITE-ProRule" id="PRU10141"/>
    </source>
</evidence>
<dbReference type="AlphaFoldDB" id="A0A936N894"/>
<accession>A0A936N894</accession>
<sequence length="817" mass="84500">MTAAVAVRARPGWQRWRCDLIDEQPGGTHPESSAHAAGRTPEDARGLGHPSVELRKSNDGEALLLAARAQARLDGHPGVVAVHQARPISGGRCEVRLGWAGTTLAGVIGRRRGSDQSPSGADGREAPSIADGRAVAPADLAPGQAPDTRLPVADLITIGATLAATLDDAHRLRPPLVHGALDATAIRLDRWGRARLDGFGARCTERTVPIPADDVYGLLLTLGDALGVVPPNGAPAAVDVRHRQGVGTSWTAEAEPHEPAVALISELLASVTRRQPDIIAAGDLGRALEAMAARGSAGSILSGEAPNPAEPAAVRASIGTHRQVMGRAGPVRHDHDATAVLGGVARSVPPGPLPNGLRPLRPLGQGGHGEVWLAHDPLLARNVVVKEFSAGSSAAMPCPTPMARELTALTQLAGHPASIECYGTVAGERPVLVLSWCSEGALDPERRWSPSELAQLGAQVADALAVLHGRGLVHGDIKPHNLLRDRWGLVRLADFSLTCPTGAPSAPECSPRHAPPEQLDGGPLSPGADLAALAATLFHLAEGRPPLDRGDGTEALVARRRAGALEAPPASLAGLPGLSDWVMAWLEPDPARRPSGGAAVAAATLRALYRPDQIASGSDPPSPRRHHQRPRSPRFRATMVATALAGIVALGALALGGPGPGPSRSDNPRPTIGDRASPATDSNSATDTNTDADTEARVTGLARRLPPADPLGADAPAGLTLDRRADGTLLLIRTGDPDPDLSWVLRRDDYPRRGGIIEDRPSASGLAGVGGTIDGPGPMLRPGTERSSVLADSAGASCVRVVTSRQPAEVSEPLCWD</sequence>
<evidence type="ECO:0000256" key="2">
    <source>
        <dbReference type="ARBA" id="ARBA00022527"/>
    </source>
</evidence>
<gene>
    <name evidence="10" type="ORF">IPN02_00825</name>
</gene>
<feature type="region of interest" description="Disordered" evidence="8">
    <location>
        <begin position="503"/>
        <end position="526"/>
    </location>
</feature>
<keyword evidence="6 7" id="KW-0067">ATP-binding</keyword>
<proteinExistence type="predicted"/>
<dbReference type="InterPro" id="IPR011009">
    <property type="entry name" value="Kinase-like_dom_sf"/>
</dbReference>
<dbReference type="InterPro" id="IPR017441">
    <property type="entry name" value="Protein_kinase_ATP_BS"/>
</dbReference>
<keyword evidence="2" id="KW-0723">Serine/threonine-protein kinase</keyword>
<evidence type="ECO:0000313" key="10">
    <source>
        <dbReference type="EMBL" id="MBK9295427.1"/>
    </source>
</evidence>
<feature type="region of interest" description="Disordered" evidence="8">
    <location>
        <begin position="658"/>
        <end position="697"/>
    </location>
</feature>
<feature type="compositionally biased region" description="Low complexity" evidence="8">
    <location>
        <begin position="679"/>
        <end position="691"/>
    </location>
</feature>
<comment type="caution">
    <text evidence="10">The sequence shown here is derived from an EMBL/GenBank/DDBJ whole genome shotgun (WGS) entry which is preliminary data.</text>
</comment>
<dbReference type="GO" id="GO:0004674">
    <property type="term" value="F:protein serine/threonine kinase activity"/>
    <property type="evidence" value="ECO:0007669"/>
    <property type="project" value="UniProtKB-KW"/>
</dbReference>
<dbReference type="EC" id="2.7.11.1" evidence="1"/>
<keyword evidence="3" id="KW-0808">Transferase</keyword>
<evidence type="ECO:0000256" key="1">
    <source>
        <dbReference type="ARBA" id="ARBA00012513"/>
    </source>
</evidence>
<feature type="region of interest" description="Disordered" evidence="8">
    <location>
        <begin position="613"/>
        <end position="633"/>
    </location>
</feature>
<evidence type="ECO:0000313" key="11">
    <source>
        <dbReference type="Proteomes" id="UP000727993"/>
    </source>
</evidence>
<dbReference type="EMBL" id="JADJZA010000001">
    <property type="protein sequence ID" value="MBK9295427.1"/>
    <property type="molecule type" value="Genomic_DNA"/>
</dbReference>
<dbReference type="Proteomes" id="UP000727993">
    <property type="component" value="Unassembled WGS sequence"/>
</dbReference>
<dbReference type="PANTHER" id="PTHR43289">
    <property type="entry name" value="MITOGEN-ACTIVATED PROTEIN KINASE KINASE KINASE 20-RELATED"/>
    <property type="match status" value="1"/>
</dbReference>
<keyword evidence="5 10" id="KW-0418">Kinase</keyword>
<dbReference type="PROSITE" id="PS00107">
    <property type="entry name" value="PROTEIN_KINASE_ATP"/>
    <property type="match status" value="1"/>
</dbReference>
<dbReference type="PANTHER" id="PTHR43289:SF6">
    <property type="entry name" value="SERINE_THREONINE-PROTEIN KINASE NEKL-3"/>
    <property type="match status" value="1"/>
</dbReference>
<dbReference type="SUPFAM" id="SSF56112">
    <property type="entry name" value="Protein kinase-like (PK-like)"/>
    <property type="match status" value="1"/>
</dbReference>
<evidence type="ECO:0000259" key="9">
    <source>
        <dbReference type="PROSITE" id="PS50011"/>
    </source>
</evidence>
<dbReference type="SMART" id="SM00220">
    <property type="entry name" value="S_TKc"/>
    <property type="match status" value="1"/>
</dbReference>
<protein>
    <recommendedName>
        <fullName evidence="1">non-specific serine/threonine protein kinase</fullName>
        <ecNumber evidence="1">2.7.11.1</ecNumber>
    </recommendedName>
</protein>
<dbReference type="Gene3D" id="1.10.510.10">
    <property type="entry name" value="Transferase(Phosphotransferase) domain 1"/>
    <property type="match status" value="1"/>
</dbReference>
<name>A0A936N894_9ACTN</name>
<keyword evidence="4 7" id="KW-0547">Nucleotide-binding</keyword>
<evidence type="ECO:0000256" key="4">
    <source>
        <dbReference type="ARBA" id="ARBA00022741"/>
    </source>
</evidence>
<feature type="domain" description="Protein kinase" evidence="9">
    <location>
        <begin position="357"/>
        <end position="605"/>
    </location>
</feature>
<dbReference type="InterPro" id="IPR000719">
    <property type="entry name" value="Prot_kinase_dom"/>
</dbReference>
<reference evidence="10 11" key="1">
    <citation type="submission" date="2020-10" db="EMBL/GenBank/DDBJ databases">
        <title>Connecting structure to function with the recovery of over 1000 high-quality activated sludge metagenome-assembled genomes encoding full-length rRNA genes using long-read sequencing.</title>
        <authorList>
            <person name="Singleton C.M."/>
            <person name="Petriglieri F."/>
            <person name="Kristensen J.M."/>
            <person name="Kirkegaard R.H."/>
            <person name="Michaelsen T.Y."/>
            <person name="Andersen M.H."/>
            <person name="Karst S.M."/>
            <person name="Dueholm M.S."/>
            <person name="Nielsen P.H."/>
            <person name="Albertsen M."/>
        </authorList>
    </citation>
    <scope>NUCLEOTIDE SEQUENCE [LARGE SCALE GENOMIC DNA]</scope>
    <source>
        <strain evidence="10">Lyne_18-Q3-R50-59_MAXAC.006</strain>
    </source>
</reference>
<dbReference type="Gene3D" id="3.30.200.20">
    <property type="entry name" value="Phosphorylase Kinase, domain 1"/>
    <property type="match status" value="1"/>
</dbReference>
<evidence type="ECO:0000256" key="6">
    <source>
        <dbReference type="ARBA" id="ARBA00022840"/>
    </source>
</evidence>
<dbReference type="Pfam" id="PF00069">
    <property type="entry name" value="Pkinase"/>
    <property type="match status" value="1"/>
</dbReference>
<feature type="compositionally biased region" description="Basic and acidic residues" evidence="8">
    <location>
        <begin position="40"/>
        <end position="54"/>
    </location>
</feature>
<evidence type="ECO:0000256" key="3">
    <source>
        <dbReference type="ARBA" id="ARBA00022679"/>
    </source>
</evidence>
<dbReference type="GO" id="GO:0005524">
    <property type="term" value="F:ATP binding"/>
    <property type="evidence" value="ECO:0007669"/>
    <property type="project" value="UniProtKB-UniRule"/>
</dbReference>
<dbReference type="PROSITE" id="PS50011">
    <property type="entry name" value="PROTEIN_KINASE_DOM"/>
    <property type="match status" value="1"/>
</dbReference>
<evidence type="ECO:0000256" key="5">
    <source>
        <dbReference type="ARBA" id="ARBA00022777"/>
    </source>
</evidence>
<feature type="binding site" evidence="7">
    <location>
        <position position="386"/>
    </location>
    <ligand>
        <name>ATP</name>
        <dbReference type="ChEBI" id="CHEBI:30616"/>
    </ligand>
</feature>
<organism evidence="10 11">
    <name type="scientific">Candidatus Neomicrothrix subdominans</name>
    <dbReference type="NCBI Taxonomy" id="2954438"/>
    <lineage>
        <taxon>Bacteria</taxon>
        <taxon>Bacillati</taxon>
        <taxon>Actinomycetota</taxon>
        <taxon>Acidimicrobiia</taxon>
        <taxon>Acidimicrobiales</taxon>
        <taxon>Microthrixaceae</taxon>
        <taxon>Candidatus Neomicrothrix</taxon>
    </lineage>
</organism>
<evidence type="ECO:0000256" key="8">
    <source>
        <dbReference type="SAM" id="MobiDB-lite"/>
    </source>
</evidence>
<feature type="compositionally biased region" description="Basic residues" evidence="8">
    <location>
        <begin position="623"/>
        <end position="633"/>
    </location>
</feature>